<accession>A0AAW8F3F8</accession>
<dbReference type="EMBL" id="JAUSZV010000001">
    <property type="protein sequence ID" value="MDQ0904344.1"/>
    <property type="molecule type" value="Genomic_DNA"/>
</dbReference>
<dbReference type="AlphaFoldDB" id="A0AAW8F3F8"/>
<keyword evidence="1" id="KW-0472">Membrane</keyword>
<keyword evidence="1" id="KW-1133">Transmembrane helix</keyword>
<gene>
    <name evidence="2" type="ORF">QFZ22_000329</name>
</gene>
<comment type="caution">
    <text evidence="2">The sequence shown here is derived from an EMBL/GenBank/DDBJ whole genome shotgun (WGS) entry which is preliminary data.</text>
</comment>
<evidence type="ECO:0000256" key="1">
    <source>
        <dbReference type="SAM" id="Phobius"/>
    </source>
</evidence>
<evidence type="ECO:0000313" key="2">
    <source>
        <dbReference type="EMBL" id="MDQ0904344.1"/>
    </source>
</evidence>
<feature type="transmembrane region" description="Helical" evidence="1">
    <location>
        <begin position="29"/>
        <end position="47"/>
    </location>
</feature>
<sequence length="50" mass="5260">MGGQIDQRMVLLLLVGSGATYAAYEHPPFGAALVIGAAVVTLLHLLMKDH</sequence>
<name>A0AAW8F3F8_9ACTN</name>
<dbReference type="Proteomes" id="UP001234216">
    <property type="component" value="Unassembled WGS sequence"/>
</dbReference>
<proteinExistence type="predicted"/>
<reference evidence="2" key="1">
    <citation type="submission" date="2023-07" db="EMBL/GenBank/DDBJ databases">
        <title>Comparative genomics of wheat-associated soil bacteria to identify genetic determinants of phenazine resistance.</title>
        <authorList>
            <person name="Mouncey N."/>
        </authorList>
    </citation>
    <scope>NUCLEOTIDE SEQUENCE</scope>
    <source>
        <strain evidence="2">V4I22</strain>
    </source>
</reference>
<keyword evidence="1" id="KW-0812">Transmembrane</keyword>
<dbReference type="RefSeq" id="WP_306971910.1">
    <property type="nucleotide sequence ID" value="NZ_JAUSZV010000001.1"/>
</dbReference>
<organism evidence="2 3">
    <name type="scientific">Streptomyces canus</name>
    <dbReference type="NCBI Taxonomy" id="58343"/>
    <lineage>
        <taxon>Bacteria</taxon>
        <taxon>Bacillati</taxon>
        <taxon>Actinomycetota</taxon>
        <taxon>Actinomycetes</taxon>
        <taxon>Kitasatosporales</taxon>
        <taxon>Streptomycetaceae</taxon>
        <taxon>Streptomyces</taxon>
        <taxon>Streptomyces aurantiacus group</taxon>
    </lineage>
</organism>
<protein>
    <submittedName>
        <fullName evidence="2">Uncharacterized protein</fullName>
    </submittedName>
</protein>
<evidence type="ECO:0000313" key="3">
    <source>
        <dbReference type="Proteomes" id="UP001234216"/>
    </source>
</evidence>